<dbReference type="PROSITE" id="PS50041">
    <property type="entry name" value="C_TYPE_LECTIN_2"/>
    <property type="match status" value="1"/>
</dbReference>
<dbReference type="Pfam" id="PF00059">
    <property type="entry name" value="Lectin_C"/>
    <property type="match status" value="1"/>
</dbReference>
<dbReference type="InterPro" id="IPR016186">
    <property type="entry name" value="C-type_lectin-like/link_sf"/>
</dbReference>
<accession>A0A7R8ZYF4</accession>
<dbReference type="SUPFAM" id="SSF56436">
    <property type="entry name" value="C-type lectin-like"/>
    <property type="match status" value="1"/>
</dbReference>
<sequence length="385" mass="42126">MAHCASGCAWDENEYRVRKGPHVAELVRPGQLTQTSLGAIEEGFAKKGRKASNGRKGGRRGGLTEQRGGAVVIMLRFLVLAAFVLESVDESAGIWTTFHLLKQDWKFWPLAGTGRDVVKARGLVDCGSICHSLCPACNSFNWYPGNLTCEMVNTVNAFLENAPGAIAYVNASSMCNTSPPAFENRTMNFSDRWNGSLPAPFLSEVSYDCPLFSRCPPLVPLKAKCVGPNTWQLLNVNVTPPCSANTQGYELSTEDGRMYKRYPGPMNRTEASRVCCQDGAILASDTSGITYGSIRMVAPDTTEAIVQGATDEVVEGTWIYEDSSFSQVNNTPIASYNWWGTNDSLPVGLQKAPNGGRDKNCLSLLAEYWFDIPCSIELPFVCQYY</sequence>
<dbReference type="AlphaFoldDB" id="A0A7R8ZYF4"/>
<evidence type="ECO:0000259" key="2">
    <source>
        <dbReference type="PROSITE" id="PS50041"/>
    </source>
</evidence>
<evidence type="ECO:0000313" key="3">
    <source>
        <dbReference type="EMBL" id="CAD7241044.1"/>
    </source>
</evidence>
<reference evidence="3" key="1">
    <citation type="submission" date="2020-11" db="EMBL/GenBank/DDBJ databases">
        <authorList>
            <person name="Tran Van P."/>
        </authorList>
    </citation>
    <scope>NUCLEOTIDE SEQUENCE</scope>
</reference>
<gene>
    <name evidence="3" type="ORF">DSTB1V02_LOCUS1046</name>
</gene>
<dbReference type="InterPro" id="IPR001304">
    <property type="entry name" value="C-type_lectin-like"/>
</dbReference>
<dbReference type="EMBL" id="LR899606">
    <property type="protein sequence ID" value="CAD7241044.1"/>
    <property type="molecule type" value="Genomic_DNA"/>
</dbReference>
<proteinExistence type="predicted"/>
<name>A0A7R8ZYF4_9CRUS</name>
<dbReference type="PROSITE" id="PS00615">
    <property type="entry name" value="C_TYPE_LECTIN_1"/>
    <property type="match status" value="1"/>
</dbReference>
<evidence type="ECO:0000313" key="4">
    <source>
        <dbReference type="Proteomes" id="UP000677054"/>
    </source>
</evidence>
<dbReference type="InterPro" id="IPR018378">
    <property type="entry name" value="C-type_lectin_CS"/>
</dbReference>
<protein>
    <recommendedName>
        <fullName evidence="2">C-type lectin domain-containing protein</fullName>
    </recommendedName>
</protein>
<organism evidence="3">
    <name type="scientific">Darwinula stevensoni</name>
    <dbReference type="NCBI Taxonomy" id="69355"/>
    <lineage>
        <taxon>Eukaryota</taxon>
        <taxon>Metazoa</taxon>
        <taxon>Ecdysozoa</taxon>
        <taxon>Arthropoda</taxon>
        <taxon>Crustacea</taxon>
        <taxon>Oligostraca</taxon>
        <taxon>Ostracoda</taxon>
        <taxon>Podocopa</taxon>
        <taxon>Podocopida</taxon>
        <taxon>Darwinulocopina</taxon>
        <taxon>Darwinuloidea</taxon>
        <taxon>Darwinulidae</taxon>
        <taxon>Darwinula</taxon>
    </lineage>
</organism>
<dbReference type="EMBL" id="CAJPEV010000089">
    <property type="protein sequence ID" value="CAG0880385.1"/>
    <property type="molecule type" value="Genomic_DNA"/>
</dbReference>
<dbReference type="Proteomes" id="UP000677054">
    <property type="component" value="Unassembled WGS sequence"/>
</dbReference>
<dbReference type="InterPro" id="IPR016187">
    <property type="entry name" value="CTDL_fold"/>
</dbReference>
<feature type="domain" description="C-type lectin" evidence="2">
    <location>
        <begin position="254"/>
        <end position="383"/>
    </location>
</feature>
<dbReference type="OrthoDB" id="7357196at2759"/>
<evidence type="ECO:0000256" key="1">
    <source>
        <dbReference type="ARBA" id="ARBA00023157"/>
    </source>
</evidence>
<dbReference type="Gene3D" id="3.10.100.10">
    <property type="entry name" value="Mannose-Binding Protein A, subunit A"/>
    <property type="match status" value="1"/>
</dbReference>
<keyword evidence="1" id="KW-1015">Disulfide bond</keyword>
<keyword evidence="4" id="KW-1185">Reference proteome</keyword>